<reference evidence="13 14" key="1">
    <citation type="submission" date="2012-09" db="EMBL/GenBank/DDBJ databases">
        <title>Genome Sequence of alkane-degrading Bacterium Alcanivorax sp. 521-1.</title>
        <authorList>
            <person name="Lai Q."/>
            <person name="Shao Z."/>
        </authorList>
    </citation>
    <scope>NUCLEOTIDE SEQUENCE [LARGE SCALE GENOMIC DNA]</scope>
    <source>
        <strain evidence="13 14">521-1</strain>
    </source>
</reference>
<evidence type="ECO:0000256" key="2">
    <source>
        <dbReference type="ARBA" id="ARBA00022448"/>
    </source>
</evidence>
<dbReference type="Pfam" id="PF00593">
    <property type="entry name" value="TonB_dep_Rec_b-barrel"/>
    <property type="match status" value="1"/>
</dbReference>
<dbReference type="Gene3D" id="2.40.170.20">
    <property type="entry name" value="TonB-dependent receptor, beta-barrel domain"/>
    <property type="match status" value="1"/>
</dbReference>
<dbReference type="PANTHER" id="PTHR30069:SF40">
    <property type="entry name" value="TONB-DEPENDENT RECEPTOR NMB0964-RELATED"/>
    <property type="match status" value="1"/>
</dbReference>
<feature type="domain" description="TonB-dependent receptor plug" evidence="12">
    <location>
        <begin position="52"/>
        <end position="154"/>
    </location>
</feature>
<sequence length="694" mass="75531">MKRFNAPLAAPFTAAALAALCGYAHAAEPAEENRLESVEVSALPLGSDADLTPASFDLLEGDLLFQQSEATLGDTLNGLPGVHADTFGAGSSRPVIRGQTAPRVSVLSDGARLFDMSEISPDHATTVEPMLSRKVEVLRGPSTLLYGGGAIGGVVNVLDDKIPTRMPDGPVEGFVSARGNTVADESAGAVGLTTPLGEHLALHVEGARREASDYEVNGFTDPTIDGTWAESNNASVGLSWIGDRGYLGLAYSYRGDLYGLPGHSHEFEGCTANGSSLECAEAGHDHDHEHGAHEAPFVDLDSRRVDLRGEYRQPFAGVEAVRLRASHTDYRHHEIEEDTIGTTFRHRGVDARLEAEHAPILGWRGTVGTQFSDGRIETTGEEAVVPKTDTRVAALFAVERYRFNDRWQLEAGARFEHQKLDPDDADQPLPSESDSAASLSTALTWAFRPDYNVSLSLARSQRLAQAQEVYAQGVHLATNTYECGLLADRYTCGGTANDDGLDTETSHNVGINLRKVNGDLTFDLGLFHNQVDNYVYARTLDQIEEFRLIKYSQADVTFIGAEAEATYQWTDRFSTTLFGDAVRAEFDDGGNELPRIPAQRLGGRLNTFWRAFDGELEFYRVFAQDRIAGFESRTPGHDMLNATVSYTLAGNPQYSVFLRGSNLLGEEVWNHASFLARTVPEPGRNVTAGVRLTF</sequence>
<evidence type="ECO:0000256" key="3">
    <source>
        <dbReference type="ARBA" id="ARBA00022452"/>
    </source>
</evidence>
<keyword evidence="7 8" id="KW-0998">Cell outer membrane</keyword>
<keyword evidence="10" id="KW-0732">Signal</keyword>
<keyword evidence="3 8" id="KW-1134">Transmembrane beta strand</keyword>
<evidence type="ECO:0000256" key="10">
    <source>
        <dbReference type="SAM" id="SignalP"/>
    </source>
</evidence>
<dbReference type="InterPro" id="IPR036942">
    <property type="entry name" value="Beta-barrel_TonB_sf"/>
</dbReference>
<name>A0ABS0AL51_9GAMM</name>
<protein>
    <submittedName>
        <fullName evidence="13">TonB-dependent receptor</fullName>
    </submittedName>
</protein>
<evidence type="ECO:0000256" key="5">
    <source>
        <dbReference type="ARBA" id="ARBA00023077"/>
    </source>
</evidence>
<feature type="signal peptide" evidence="10">
    <location>
        <begin position="1"/>
        <end position="26"/>
    </location>
</feature>
<evidence type="ECO:0000259" key="12">
    <source>
        <dbReference type="Pfam" id="PF07715"/>
    </source>
</evidence>
<accession>A0ABS0AL51</accession>
<dbReference type="InterPro" id="IPR039426">
    <property type="entry name" value="TonB-dep_rcpt-like"/>
</dbReference>
<dbReference type="RefSeq" id="WP_194863801.1">
    <property type="nucleotide sequence ID" value="NZ_ARXX01000001.1"/>
</dbReference>
<evidence type="ECO:0000256" key="1">
    <source>
        <dbReference type="ARBA" id="ARBA00004571"/>
    </source>
</evidence>
<dbReference type="SUPFAM" id="SSF56935">
    <property type="entry name" value="Porins"/>
    <property type="match status" value="1"/>
</dbReference>
<keyword evidence="5 9" id="KW-0798">TonB box</keyword>
<keyword evidence="6 8" id="KW-0472">Membrane</keyword>
<keyword evidence="14" id="KW-1185">Reference proteome</keyword>
<comment type="subcellular location">
    <subcellularLocation>
        <location evidence="1 8">Cell outer membrane</location>
        <topology evidence="1 8">Multi-pass membrane protein</topology>
    </subcellularLocation>
</comment>
<evidence type="ECO:0000313" key="13">
    <source>
        <dbReference type="EMBL" id="MBF5054842.1"/>
    </source>
</evidence>
<comment type="similarity">
    <text evidence="8 9">Belongs to the TonB-dependent receptor family.</text>
</comment>
<gene>
    <name evidence="13" type="ORF">Y5W_00136</name>
</gene>
<dbReference type="InterPro" id="IPR000531">
    <property type="entry name" value="Beta-barrel_TonB"/>
</dbReference>
<dbReference type="PANTHER" id="PTHR30069">
    <property type="entry name" value="TONB-DEPENDENT OUTER MEMBRANE RECEPTOR"/>
    <property type="match status" value="1"/>
</dbReference>
<dbReference type="Gene3D" id="2.170.130.10">
    <property type="entry name" value="TonB-dependent receptor, plug domain"/>
    <property type="match status" value="1"/>
</dbReference>
<keyword evidence="4 8" id="KW-0812">Transmembrane</keyword>
<feature type="chain" id="PRO_5046623389" evidence="10">
    <location>
        <begin position="27"/>
        <end position="694"/>
    </location>
</feature>
<keyword evidence="2 8" id="KW-0813">Transport</keyword>
<dbReference type="Pfam" id="PF07715">
    <property type="entry name" value="Plug"/>
    <property type="match status" value="1"/>
</dbReference>
<evidence type="ECO:0000256" key="9">
    <source>
        <dbReference type="RuleBase" id="RU003357"/>
    </source>
</evidence>
<feature type="domain" description="TonB-dependent receptor-like beta-barrel" evidence="11">
    <location>
        <begin position="301"/>
        <end position="663"/>
    </location>
</feature>
<evidence type="ECO:0000259" key="11">
    <source>
        <dbReference type="Pfam" id="PF00593"/>
    </source>
</evidence>
<organism evidence="13 14">
    <name type="scientific">Alloalcanivorax profundimaris</name>
    <dbReference type="NCBI Taxonomy" id="2735259"/>
    <lineage>
        <taxon>Bacteria</taxon>
        <taxon>Pseudomonadati</taxon>
        <taxon>Pseudomonadota</taxon>
        <taxon>Gammaproteobacteria</taxon>
        <taxon>Oceanospirillales</taxon>
        <taxon>Alcanivoracaceae</taxon>
        <taxon>Alloalcanivorax</taxon>
    </lineage>
</organism>
<evidence type="ECO:0000256" key="7">
    <source>
        <dbReference type="ARBA" id="ARBA00023237"/>
    </source>
</evidence>
<dbReference type="EMBL" id="ARXX01000001">
    <property type="protein sequence ID" value="MBF5054842.1"/>
    <property type="molecule type" value="Genomic_DNA"/>
</dbReference>
<proteinExistence type="inferred from homology"/>
<evidence type="ECO:0000256" key="6">
    <source>
        <dbReference type="ARBA" id="ARBA00023136"/>
    </source>
</evidence>
<evidence type="ECO:0000256" key="8">
    <source>
        <dbReference type="PROSITE-ProRule" id="PRU01360"/>
    </source>
</evidence>
<comment type="caution">
    <text evidence="13">The sequence shown here is derived from an EMBL/GenBank/DDBJ whole genome shotgun (WGS) entry which is preliminary data.</text>
</comment>
<keyword evidence="13" id="KW-0675">Receptor</keyword>
<dbReference type="InterPro" id="IPR012910">
    <property type="entry name" value="Plug_dom"/>
</dbReference>
<dbReference type="PROSITE" id="PS52016">
    <property type="entry name" value="TONB_DEPENDENT_REC_3"/>
    <property type="match status" value="1"/>
</dbReference>
<evidence type="ECO:0000256" key="4">
    <source>
        <dbReference type="ARBA" id="ARBA00022692"/>
    </source>
</evidence>
<dbReference type="Proteomes" id="UP000662703">
    <property type="component" value="Unassembled WGS sequence"/>
</dbReference>
<evidence type="ECO:0000313" key="14">
    <source>
        <dbReference type="Proteomes" id="UP000662703"/>
    </source>
</evidence>
<dbReference type="InterPro" id="IPR037066">
    <property type="entry name" value="Plug_dom_sf"/>
</dbReference>